<name>A0AAD4XD38_9MAGN</name>
<keyword evidence="2" id="KW-1185">Reference proteome</keyword>
<accession>A0AAD4XD38</accession>
<organism evidence="1 2">
    <name type="scientific">Papaver atlanticum</name>
    <dbReference type="NCBI Taxonomy" id="357466"/>
    <lineage>
        <taxon>Eukaryota</taxon>
        <taxon>Viridiplantae</taxon>
        <taxon>Streptophyta</taxon>
        <taxon>Embryophyta</taxon>
        <taxon>Tracheophyta</taxon>
        <taxon>Spermatophyta</taxon>
        <taxon>Magnoliopsida</taxon>
        <taxon>Ranunculales</taxon>
        <taxon>Papaveraceae</taxon>
        <taxon>Papaveroideae</taxon>
        <taxon>Papaver</taxon>
    </lineage>
</organism>
<proteinExistence type="predicted"/>
<reference evidence="1" key="1">
    <citation type="submission" date="2022-04" db="EMBL/GenBank/DDBJ databases">
        <title>A functionally conserved STORR gene fusion in Papaver species that diverged 16.8 million years ago.</title>
        <authorList>
            <person name="Catania T."/>
        </authorList>
    </citation>
    <scope>NUCLEOTIDE SEQUENCE</scope>
    <source>
        <strain evidence="1">S-188037</strain>
    </source>
</reference>
<evidence type="ECO:0000313" key="1">
    <source>
        <dbReference type="EMBL" id="KAI3903374.1"/>
    </source>
</evidence>
<evidence type="ECO:0000313" key="2">
    <source>
        <dbReference type="Proteomes" id="UP001202328"/>
    </source>
</evidence>
<comment type="caution">
    <text evidence="1">The sequence shown here is derived from an EMBL/GenBank/DDBJ whole genome shotgun (WGS) entry which is preliminary data.</text>
</comment>
<protein>
    <submittedName>
        <fullName evidence="1">Uncharacterized protein</fullName>
    </submittedName>
</protein>
<sequence length="73" mass="8335">MLIESISLVMQIWIVRDANLVFDLVIIAGKMRFGPKPNGFCWSDRVTILPWSSKSSQGCIVWLSITPAYEELY</sequence>
<dbReference type="Proteomes" id="UP001202328">
    <property type="component" value="Unassembled WGS sequence"/>
</dbReference>
<dbReference type="AlphaFoldDB" id="A0AAD4XD38"/>
<gene>
    <name evidence="1" type="ORF">MKW98_032028</name>
</gene>
<dbReference type="EMBL" id="JAJJMB010011222">
    <property type="protein sequence ID" value="KAI3903374.1"/>
    <property type="molecule type" value="Genomic_DNA"/>
</dbReference>